<proteinExistence type="predicted"/>
<dbReference type="RefSeq" id="WP_184963434.1">
    <property type="nucleotide sequence ID" value="NZ_JACHJK010000003.1"/>
</dbReference>
<dbReference type="EMBL" id="JACHJK010000003">
    <property type="protein sequence ID" value="MBB5926609.1"/>
    <property type="molecule type" value="Genomic_DNA"/>
</dbReference>
<evidence type="ECO:0000313" key="2">
    <source>
        <dbReference type="Proteomes" id="UP000585836"/>
    </source>
</evidence>
<dbReference type="Proteomes" id="UP000585836">
    <property type="component" value="Unassembled WGS sequence"/>
</dbReference>
<dbReference type="AlphaFoldDB" id="A0A7W9UQK4"/>
<evidence type="ECO:0000313" key="1">
    <source>
        <dbReference type="EMBL" id="MBB5926609.1"/>
    </source>
</evidence>
<sequence>MALRPDDLLSGEAVQLTKKANAVVKVDEAGLTRFSHDGLMWTVRMQGSEAIGGQLHVTNYRLVLCSHFANRARGQFSTFMPVVSGLRDTSRGIKRQIEVSTGTHRFTFVVWGIPALMPACP</sequence>
<name>A0A7W9UQK4_9ACTN</name>
<accession>A0A7W9UQK4</accession>
<comment type="caution">
    <text evidence="1">The sequence shown here is derived from an EMBL/GenBank/DDBJ whole genome shotgun (WGS) entry which is preliminary data.</text>
</comment>
<protein>
    <submittedName>
        <fullName evidence="1">Uncharacterized protein</fullName>
    </submittedName>
</protein>
<organism evidence="1 2">
    <name type="scientific">Streptomyces echinatus</name>
    <dbReference type="NCBI Taxonomy" id="67293"/>
    <lineage>
        <taxon>Bacteria</taxon>
        <taxon>Bacillati</taxon>
        <taxon>Actinomycetota</taxon>
        <taxon>Actinomycetes</taxon>
        <taxon>Kitasatosporales</taxon>
        <taxon>Streptomycetaceae</taxon>
        <taxon>Streptomyces</taxon>
    </lineage>
</organism>
<keyword evidence="2" id="KW-1185">Reference proteome</keyword>
<reference evidence="1 2" key="1">
    <citation type="submission" date="2020-08" db="EMBL/GenBank/DDBJ databases">
        <title>Genomic Encyclopedia of Type Strains, Phase III (KMG-III): the genomes of soil and plant-associated and newly described type strains.</title>
        <authorList>
            <person name="Whitman W."/>
        </authorList>
    </citation>
    <scope>NUCLEOTIDE SEQUENCE [LARGE SCALE GENOMIC DNA]</scope>
    <source>
        <strain evidence="1 2">CECT 3313</strain>
    </source>
</reference>
<gene>
    <name evidence="1" type="ORF">FHS34_002065</name>
</gene>